<proteinExistence type="predicted"/>
<evidence type="ECO:0000256" key="1">
    <source>
        <dbReference type="SAM" id="Coils"/>
    </source>
</evidence>
<evidence type="ECO:0000313" key="3">
    <source>
        <dbReference type="EMBL" id="KAJ3831894.1"/>
    </source>
</evidence>
<keyword evidence="4" id="KW-1185">Reference proteome</keyword>
<feature type="region of interest" description="Disordered" evidence="2">
    <location>
        <begin position="174"/>
        <end position="360"/>
    </location>
</feature>
<dbReference type="AlphaFoldDB" id="A0AA38NWF4"/>
<organism evidence="3 4">
    <name type="scientific">Lentinula raphanica</name>
    <dbReference type="NCBI Taxonomy" id="153919"/>
    <lineage>
        <taxon>Eukaryota</taxon>
        <taxon>Fungi</taxon>
        <taxon>Dikarya</taxon>
        <taxon>Basidiomycota</taxon>
        <taxon>Agaricomycotina</taxon>
        <taxon>Agaricomycetes</taxon>
        <taxon>Agaricomycetidae</taxon>
        <taxon>Agaricales</taxon>
        <taxon>Marasmiineae</taxon>
        <taxon>Omphalotaceae</taxon>
        <taxon>Lentinula</taxon>
    </lineage>
</organism>
<accession>A0AA38NWF4</accession>
<feature type="non-terminal residue" evidence="3">
    <location>
        <position position="458"/>
    </location>
</feature>
<name>A0AA38NWF4_9AGAR</name>
<feature type="compositionally biased region" description="Polar residues" evidence="2">
    <location>
        <begin position="206"/>
        <end position="260"/>
    </location>
</feature>
<sequence>MNEALTPGAHRALIEITFFFTIDHRSSIGPPTNFPMNRLNTLGSVASVQEAQTAYTASLKTSRDALRLRLDDAQRQIYESERQVVEGNIQKERLQNEIADMRLEVVDYIFRISKKGVQGCKLSERPTTTIVSSSIDTQNVRDTDDSIACQGFPQEIISRTVKYATANDARSSVLRASKATASDDRSTVVASVSNDEDVNRIEENIQQKLTATENSGAQSTHFGPHIQGTTTSQGRSMSSLSPESFRVRQTSSASNHSPSMLQLKRKAETETNHFHADKRARMLSISKNVQADDSSVMTTNPTSTTSSSECSGNPLHIRATSAGRVPNVDKQPCMPSTSKNDKLENSAVKRTSLTSNTSSSGSWYTLPMHIKTLLASCPAHDPKLHGKTKIEPLVYVHRADLFTAYKIVSSGIVARIPGVRNPCPPGLSDVSKGVGEALYVPLVFLLSTSFPTICGSPE</sequence>
<keyword evidence="1" id="KW-0175">Coiled coil</keyword>
<dbReference type="EMBL" id="MU807175">
    <property type="protein sequence ID" value="KAJ3831894.1"/>
    <property type="molecule type" value="Genomic_DNA"/>
</dbReference>
<reference evidence="3" key="1">
    <citation type="submission" date="2022-08" db="EMBL/GenBank/DDBJ databases">
        <authorList>
            <consortium name="DOE Joint Genome Institute"/>
            <person name="Min B."/>
            <person name="Riley R."/>
            <person name="Sierra-Patev S."/>
            <person name="Naranjo-Ortiz M."/>
            <person name="Looney B."/>
            <person name="Konkel Z."/>
            <person name="Slot J.C."/>
            <person name="Sakamoto Y."/>
            <person name="Steenwyk J.L."/>
            <person name="Rokas A."/>
            <person name="Carro J."/>
            <person name="Camarero S."/>
            <person name="Ferreira P."/>
            <person name="Molpeceres G."/>
            <person name="Ruiz-Duenas F.J."/>
            <person name="Serrano A."/>
            <person name="Henrissat B."/>
            <person name="Drula E."/>
            <person name="Hughes K.W."/>
            <person name="Mata J.L."/>
            <person name="Ishikawa N.K."/>
            <person name="Vargas-Isla R."/>
            <person name="Ushijima S."/>
            <person name="Smith C.A."/>
            <person name="Ahrendt S."/>
            <person name="Andreopoulos W."/>
            <person name="He G."/>
            <person name="Labutti K."/>
            <person name="Lipzen A."/>
            <person name="Ng V."/>
            <person name="Sandor L."/>
            <person name="Barry K."/>
            <person name="Martinez A.T."/>
            <person name="Xiao Y."/>
            <person name="Gibbons J.G."/>
            <person name="Terashima K."/>
            <person name="Hibbett D.S."/>
            <person name="Grigoriev I.V."/>
        </authorList>
    </citation>
    <scope>NUCLEOTIDE SEQUENCE</scope>
    <source>
        <strain evidence="3">TFB9207</strain>
    </source>
</reference>
<feature type="compositionally biased region" description="Low complexity" evidence="2">
    <location>
        <begin position="294"/>
        <end position="311"/>
    </location>
</feature>
<feature type="coiled-coil region" evidence="1">
    <location>
        <begin position="56"/>
        <end position="104"/>
    </location>
</feature>
<evidence type="ECO:0000256" key="2">
    <source>
        <dbReference type="SAM" id="MobiDB-lite"/>
    </source>
</evidence>
<protein>
    <submittedName>
        <fullName evidence="3">Uncharacterized protein</fullName>
    </submittedName>
</protein>
<feature type="compositionally biased region" description="Low complexity" evidence="2">
    <location>
        <begin position="351"/>
        <end position="360"/>
    </location>
</feature>
<evidence type="ECO:0000313" key="4">
    <source>
        <dbReference type="Proteomes" id="UP001163846"/>
    </source>
</evidence>
<comment type="caution">
    <text evidence="3">The sequence shown here is derived from an EMBL/GenBank/DDBJ whole genome shotgun (WGS) entry which is preliminary data.</text>
</comment>
<feature type="compositionally biased region" description="Basic and acidic residues" evidence="2">
    <location>
        <begin position="265"/>
        <end position="280"/>
    </location>
</feature>
<dbReference type="Proteomes" id="UP001163846">
    <property type="component" value="Unassembled WGS sequence"/>
</dbReference>
<gene>
    <name evidence="3" type="ORF">F5878DRAFT_647248</name>
</gene>